<accession>A0A2S7IGT7</accession>
<proteinExistence type="inferred from homology"/>
<dbReference type="Pfam" id="PF04616">
    <property type="entry name" value="Glyco_hydro_43"/>
    <property type="match status" value="1"/>
</dbReference>
<keyword evidence="2 5" id="KW-0378">Hydrolase</keyword>
<feature type="domain" description="Beta-xylosidase C-terminal Concanavalin A-like" evidence="6">
    <location>
        <begin position="323"/>
        <end position="506"/>
    </location>
</feature>
<dbReference type="OrthoDB" id="9801455at2"/>
<sequence>MAQNQPEWGAWRHWGDQKDGTYHNPIIPSDYSDLDCIRVGDTYYAISSTFQFSPGMIILESKDLVNWKICGHAVSDLTQISDELSWKKMNRYGKGIWAGSLRHHKNRFYLFFGTPDEGYFMTSAAKAEGPWEPLTPLLREPGWDDCSAIWDEQGKGYFIGTHFADGYKTYLFNISADGKSIDRPSARLVNAGSGREASKLIKVKDWYYLVFSEHKPDKGRYVMAKRSRTITGPYAEEKQLALTSQEAMEPNQGGIVPGKDGKWYFLTHHGSGDWSGRIVSLLPITWIKDWPIIGTVVGDSIGTMTWEGKMPYTHSDGYTLARSDEFNAPVMAQQWEWNYQPRNDKYSLRERKGWLRLKAFKPLKNNELLTAGNTLTQRCFRTSKNEMIVKLDVSRMASGQRSGLCHFSEQHATLGVAQEGSTRWIEYRKNGAVLKGDALTGSTIWLRSVWGLEGKATFSYSLDGKKYTSFGEPYALAWGYYRGDRIGIYCFNNEAEKGSVDVDYAQHTIEK</sequence>
<evidence type="ECO:0000256" key="5">
    <source>
        <dbReference type="RuleBase" id="RU361187"/>
    </source>
</evidence>
<dbReference type="Pfam" id="PF17851">
    <property type="entry name" value="GH43_C2"/>
    <property type="match status" value="1"/>
</dbReference>
<dbReference type="Gene3D" id="2.60.120.200">
    <property type="match status" value="1"/>
</dbReference>
<dbReference type="SUPFAM" id="SSF49899">
    <property type="entry name" value="Concanavalin A-like lectins/glucanases"/>
    <property type="match status" value="1"/>
</dbReference>
<dbReference type="InterPro" id="IPR023296">
    <property type="entry name" value="Glyco_hydro_beta-prop_sf"/>
</dbReference>
<comment type="caution">
    <text evidence="7">The sequence shown here is derived from an EMBL/GenBank/DDBJ whole genome shotgun (WGS) entry which is preliminary data.</text>
</comment>
<evidence type="ECO:0000256" key="2">
    <source>
        <dbReference type="ARBA" id="ARBA00022801"/>
    </source>
</evidence>
<evidence type="ECO:0000313" key="7">
    <source>
        <dbReference type="EMBL" id="PQA54503.1"/>
    </source>
</evidence>
<dbReference type="EMBL" id="PTRA01000006">
    <property type="protein sequence ID" value="PQA54503.1"/>
    <property type="molecule type" value="Genomic_DNA"/>
</dbReference>
<protein>
    <submittedName>
        <fullName evidence="7">Beta-xylosidase</fullName>
    </submittedName>
</protein>
<dbReference type="Proteomes" id="UP000239590">
    <property type="component" value="Unassembled WGS sequence"/>
</dbReference>
<evidence type="ECO:0000256" key="3">
    <source>
        <dbReference type="ARBA" id="ARBA00023295"/>
    </source>
</evidence>
<dbReference type="AlphaFoldDB" id="A0A2S7IGT7"/>
<dbReference type="PANTHER" id="PTHR42812">
    <property type="entry name" value="BETA-XYLOSIDASE"/>
    <property type="match status" value="1"/>
</dbReference>
<dbReference type="GO" id="GO:0004553">
    <property type="term" value="F:hydrolase activity, hydrolyzing O-glycosyl compounds"/>
    <property type="evidence" value="ECO:0007669"/>
    <property type="project" value="InterPro"/>
</dbReference>
<dbReference type="InterPro" id="IPR051795">
    <property type="entry name" value="Glycosyl_Hydrlase_43"/>
</dbReference>
<keyword evidence="8" id="KW-1185">Reference proteome</keyword>
<name>A0A2S7IGT7_9BACT</name>
<evidence type="ECO:0000256" key="1">
    <source>
        <dbReference type="ARBA" id="ARBA00009865"/>
    </source>
</evidence>
<dbReference type="SUPFAM" id="SSF75005">
    <property type="entry name" value="Arabinanase/levansucrase/invertase"/>
    <property type="match status" value="1"/>
</dbReference>
<dbReference type="InterPro" id="IPR041542">
    <property type="entry name" value="GH43_C2"/>
</dbReference>
<evidence type="ECO:0000259" key="6">
    <source>
        <dbReference type="Pfam" id="PF17851"/>
    </source>
</evidence>
<dbReference type="InterPro" id="IPR006710">
    <property type="entry name" value="Glyco_hydro_43"/>
</dbReference>
<dbReference type="Gene3D" id="2.115.10.20">
    <property type="entry name" value="Glycosyl hydrolase domain, family 43"/>
    <property type="match status" value="1"/>
</dbReference>
<dbReference type="InterPro" id="IPR013320">
    <property type="entry name" value="ConA-like_dom_sf"/>
</dbReference>
<organism evidence="7 8">
    <name type="scientific">Siphonobacter curvatus</name>
    <dbReference type="NCBI Taxonomy" id="2094562"/>
    <lineage>
        <taxon>Bacteria</taxon>
        <taxon>Pseudomonadati</taxon>
        <taxon>Bacteroidota</taxon>
        <taxon>Cytophagia</taxon>
        <taxon>Cytophagales</taxon>
        <taxon>Cytophagaceae</taxon>
        <taxon>Siphonobacter</taxon>
    </lineage>
</organism>
<dbReference type="GO" id="GO:0005975">
    <property type="term" value="P:carbohydrate metabolic process"/>
    <property type="evidence" value="ECO:0007669"/>
    <property type="project" value="InterPro"/>
</dbReference>
<evidence type="ECO:0000256" key="4">
    <source>
        <dbReference type="PIRSR" id="PIRSR606710-2"/>
    </source>
</evidence>
<keyword evidence="3 5" id="KW-0326">Glycosidase</keyword>
<feature type="site" description="Important for catalytic activity, responsible for pKa modulation of the active site Glu and correct orientation of both the proton donor and substrate" evidence="4">
    <location>
        <position position="145"/>
    </location>
</feature>
<dbReference type="PANTHER" id="PTHR42812:SF12">
    <property type="entry name" value="BETA-XYLOSIDASE-RELATED"/>
    <property type="match status" value="1"/>
</dbReference>
<dbReference type="CDD" id="cd09001">
    <property type="entry name" value="GH43_FsAxh1-like"/>
    <property type="match status" value="1"/>
</dbReference>
<evidence type="ECO:0000313" key="8">
    <source>
        <dbReference type="Proteomes" id="UP000239590"/>
    </source>
</evidence>
<comment type="similarity">
    <text evidence="1 5">Belongs to the glycosyl hydrolase 43 family.</text>
</comment>
<reference evidence="8" key="1">
    <citation type="submission" date="2018-02" db="EMBL/GenBank/DDBJ databases">
        <title>Genome sequencing of Solimonas sp. HR-BB.</title>
        <authorList>
            <person name="Lee Y."/>
            <person name="Jeon C.O."/>
        </authorList>
    </citation>
    <scope>NUCLEOTIDE SEQUENCE [LARGE SCALE GENOMIC DNA]</scope>
    <source>
        <strain evidence="8">HR-U</strain>
    </source>
</reference>
<gene>
    <name evidence="7" type="ORF">C5O19_22405</name>
</gene>